<evidence type="ECO:0000259" key="15">
    <source>
        <dbReference type="Pfam" id="PF08544"/>
    </source>
</evidence>
<keyword evidence="10" id="KW-0119">Carbohydrate metabolism</keyword>
<feature type="domain" description="GHMP kinase C-terminal" evidence="15">
    <location>
        <begin position="407"/>
        <end position="473"/>
    </location>
</feature>
<dbReference type="EC" id="2.7.1.6" evidence="3"/>
<dbReference type="Pfam" id="PF08544">
    <property type="entry name" value="GHMP_kinases_C"/>
    <property type="match status" value="1"/>
</dbReference>
<keyword evidence="6" id="KW-0547">Nucleotide-binding</keyword>
<evidence type="ECO:0000256" key="2">
    <source>
        <dbReference type="ARBA" id="ARBA00006566"/>
    </source>
</evidence>
<dbReference type="InterPro" id="IPR014721">
    <property type="entry name" value="Ribsml_uS5_D2-typ_fold_subgr"/>
</dbReference>
<dbReference type="GO" id="GO:0005829">
    <property type="term" value="C:cytosol"/>
    <property type="evidence" value="ECO:0007669"/>
    <property type="project" value="TreeGrafter"/>
</dbReference>
<dbReference type="GO" id="GO:0004335">
    <property type="term" value="F:galactokinase activity"/>
    <property type="evidence" value="ECO:0007669"/>
    <property type="project" value="UniProtKB-EC"/>
</dbReference>
<dbReference type="PROSITE" id="PS00627">
    <property type="entry name" value="GHMP_KINASES_ATP"/>
    <property type="match status" value="1"/>
</dbReference>
<feature type="domain" description="Galactokinase N-terminal" evidence="16">
    <location>
        <begin position="30"/>
        <end position="77"/>
    </location>
</feature>
<evidence type="ECO:0000256" key="10">
    <source>
        <dbReference type="ARBA" id="ARBA00023277"/>
    </source>
</evidence>
<reference evidence="18" key="1">
    <citation type="journal article" date="2018" name="Nat. Microbiol.">
        <title>Leveraging single-cell genomics to expand the fungal tree of life.</title>
        <authorList>
            <person name="Ahrendt S.R."/>
            <person name="Quandt C.A."/>
            <person name="Ciobanu D."/>
            <person name="Clum A."/>
            <person name="Salamov A."/>
            <person name="Andreopoulos B."/>
            <person name="Cheng J.F."/>
            <person name="Woyke T."/>
            <person name="Pelin A."/>
            <person name="Henrissat B."/>
            <person name="Reynolds N.K."/>
            <person name="Benny G.L."/>
            <person name="Smith M.E."/>
            <person name="James T.Y."/>
            <person name="Grigoriev I.V."/>
        </authorList>
    </citation>
    <scope>NUCLEOTIDE SEQUENCE [LARGE SCALE GENOMIC DNA]</scope>
    <source>
        <strain evidence="18">Baker2002</strain>
    </source>
</reference>
<keyword evidence="18" id="KW-1185">Reference proteome</keyword>
<dbReference type="GO" id="GO:0005524">
    <property type="term" value="F:ATP binding"/>
    <property type="evidence" value="ECO:0007669"/>
    <property type="project" value="UniProtKB-KW"/>
</dbReference>
<dbReference type="Pfam" id="PF10509">
    <property type="entry name" value="GalKase_gal_bdg"/>
    <property type="match status" value="1"/>
</dbReference>
<keyword evidence="5" id="KW-0808">Transferase</keyword>
<sequence>MSALVPTFDNIAFYSDEAAQKARFESLASSFKTRFGSTVDFIARAPGRVNLIGEHIDYCGFSVLPMAIEVDVIAAVANCSGSIITIANRDLRFTPEQIEILAYNLVVKIDTSKPLWGNYFKCGLIVAHKYMLEKDPDFKLCAFNVLFDGNVPTGGGLSSSAAFCIATTLACLKANGVSAIPKADLTRITVVCEHYVGLSNGGMDQSASINGEDSKVLLISFKPELEALAFSLPTTKPEMVFLISNSLITANKTETAPTNYNLRVVEVAVAADLIAKQYALVAEQDSNLGTVTLRGVFDAFFTQKLGEPAWGGKDVLVGIDRLQRMLDVVESMYSDSDKNGVTTERAAELLGVDLPHFKEKYLTQFTVRYNVLNLYRRSKHVYGEALRVLQTIHLARSFDCDSAQFFSGMGQLMDESQVSTRDLNNASAPGCDKLCLLARENGSYGSRVTGAGFGGCVVHLTDVERLPALRKTLVEKYYRNNFPSITEEEIEDAIVVSKPMMGACIYETHA</sequence>
<dbReference type="AlphaFoldDB" id="A0A4P9ZEU6"/>
<dbReference type="InterPro" id="IPR019741">
    <property type="entry name" value="Galactokinase_CS"/>
</dbReference>
<evidence type="ECO:0000256" key="7">
    <source>
        <dbReference type="ARBA" id="ARBA00022777"/>
    </source>
</evidence>
<evidence type="ECO:0000256" key="1">
    <source>
        <dbReference type="ARBA" id="ARBA00004947"/>
    </source>
</evidence>
<dbReference type="PRINTS" id="PR00959">
    <property type="entry name" value="MEVGALKINASE"/>
</dbReference>
<evidence type="ECO:0000313" key="18">
    <source>
        <dbReference type="Proteomes" id="UP000268321"/>
    </source>
</evidence>
<dbReference type="GO" id="GO:0006012">
    <property type="term" value="P:galactose metabolic process"/>
    <property type="evidence" value="ECO:0007669"/>
    <property type="project" value="UniProtKB-UniPathway"/>
</dbReference>
<keyword evidence="7 17" id="KW-0418">Kinase</keyword>
<dbReference type="FunFam" id="1.20.1440.340:FF:000003">
    <property type="entry name" value="GAL1p Galactokinase"/>
    <property type="match status" value="1"/>
</dbReference>
<evidence type="ECO:0000256" key="11">
    <source>
        <dbReference type="ARBA" id="ARBA00029590"/>
    </source>
</evidence>
<dbReference type="EMBL" id="ML004449">
    <property type="protein sequence ID" value="RKP30962.1"/>
    <property type="molecule type" value="Genomic_DNA"/>
</dbReference>
<keyword evidence="9" id="KW-0299">Galactose metabolism</keyword>
<dbReference type="PANTHER" id="PTHR10457">
    <property type="entry name" value="MEVALONATE KINASE/GALACTOKINASE"/>
    <property type="match status" value="1"/>
</dbReference>
<evidence type="ECO:0000256" key="4">
    <source>
        <dbReference type="ARBA" id="ARBA00019487"/>
    </source>
</evidence>
<evidence type="ECO:0000313" key="17">
    <source>
        <dbReference type="EMBL" id="RKP30962.1"/>
    </source>
</evidence>
<proteinExistence type="inferred from homology"/>
<organism evidence="17 18">
    <name type="scientific">Metschnikowia bicuspidata</name>
    <dbReference type="NCBI Taxonomy" id="27322"/>
    <lineage>
        <taxon>Eukaryota</taxon>
        <taxon>Fungi</taxon>
        <taxon>Dikarya</taxon>
        <taxon>Ascomycota</taxon>
        <taxon>Saccharomycotina</taxon>
        <taxon>Pichiomycetes</taxon>
        <taxon>Metschnikowiaceae</taxon>
        <taxon>Metschnikowia</taxon>
    </lineage>
</organism>
<evidence type="ECO:0000256" key="8">
    <source>
        <dbReference type="ARBA" id="ARBA00022840"/>
    </source>
</evidence>
<comment type="pathway">
    <text evidence="1">Carbohydrate metabolism; galactose metabolism.</text>
</comment>
<evidence type="ECO:0000256" key="6">
    <source>
        <dbReference type="ARBA" id="ARBA00022741"/>
    </source>
</evidence>
<name>A0A4P9ZEU6_9ASCO</name>
<dbReference type="GO" id="GO:0000411">
    <property type="term" value="P:positive regulation of transcription by galactose"/>
    <property type="evidence" value="ECO:0007669"/>
    <property type="project" value="UniProtKB-ARBA"/>
</dbReference>
<evidence type="ECO:0000259" key="16">
    <source>
        <dbReference type="Pfam" id="PF10509"/>
    </source>
</evidence>
<dbReference type="Pfam" id="PF00288">
    <property type="entry name" value="GHMP_kinases_N"/>
    <property type="match status" value="1"/>
</dbReference>
<dbReference type="Gene3D" id="3.30.230.10">
    <property type="match status" value="1"/>
</dbReference>
<comment type="catalytic activity">
    <reaction evidence="12">
        <text>alpha-D-galactose + ATP = alpha-D-galactose 1-phosphate + ADP + H(+)</text>
        <dbReference type="Rhea" id="RHEA:13553"/>
        <dbReference type="ChEBI" id="CHEBI:15378"/>
        <dbReference type="ChEBI" id="CHEBI:28061"/>
        <dbReference type="ChEBI" id="CHEBI:30616"/>
        <dbReference type="ChEBI" id="CHEBI:58336"/>
        <dbReference type="ChEBI" id="CHEBI:456216"/>
        <dbReference type="EC" id="2.7.1.6"/>
    </reaction>
    <physiologicalReaction direction="left-to-right" evidence="12">
        <dbReference type="Rhea" id="RHEA:13554"/>
    </physiologicalReaction>
</comment>
<dbReference type="PRINTS" id="PR00473">
    <property type="entry name" value="GALCTOKINASE"/>
</dbReference>
<dbReference type="NCBIfam" id="TIGR00131">
    <property type="entry name" value="gal_kin"/>
    <property type="match status" value="1"/>
</dbReference>
<evidence type="ECO:0000256" key="3">
    <source>
        <dbReference type="ARBA" id="ARBA00012315"/>
    </source>
</evidence>
<accession>A0A4P9ZEU6</accession>
<feature type="domain" description="GHMP kinase N-terminal" evidence="14">
    <location>
        <begin position="127"/>
        <end position="211"/>
    </location>
</feature>
<evidence type="ECO:0000256" key="13">
    <source>
        <dbReference type="ARBA" id="ARBA00055546"/>
    </source>
</evidence>
<keyword evidence="8" id="KW-0067">ATP-binding</keyword>
<dbReference type="Gene3D" id="1.20.1440.340">
    <property type="match status" value="1"/>
</dbReference>
<dbReference type="PANTHER" id="PTHR10457:SF7">
    <property type="entry name" value="GALACTOKINASE-RELATED"/>
    <property type="match status" value="1"/>
</dbReference>
<dbReference type="PROSITE" id="PS00106">
    <property type="entry name" value="GALACTOKINASE"/>
    <property type="match status" value="1"/>
</dbReference>
<dbReference type="Proteomes" id="UP000268321">
    <property type="component" value="Unassembled WGS sequence"/>
</dbReference>
<dbReference type="SUPFAM" id="SSF55060">
    <property type="entry name" value="GHMP Kinase, C-terminal domain"/>
    <property type="match status" value="1"/>
</dbReference>
<protein>
    <recommendedName>
        <fullName evidence="4">Galactokinase</fullName>
        <ecNumber evidence="3">2.7.1.6</ecNumber>
    </recommendedName>
    <alternativeName>
        <fullName evidence="11">Galactose kinase</fullName>
    </alternativeName>
</protein>
<evidence type="ECO:0000256" key="12">
    <source>
        <dbReference type="ARBA" id="ARBA00049538"/>
    </source>
</evidence>
<comment type="similarity">
    <text evidence="2">Belongs to the GHMP kinase family. GalK subfamily.</text>
</comment>
<dbReference type="FunFam" id="3.30.230.10:FF:000056">
    <property type="entry name" value="GAL1p Galactokinase"/>
    <property type="match status" value="1"/>
</dbReference>
<comment type="function">
    <text evidence="13">Galactokinase is a key enzyme in the galactose metabolism where it catalyzes the conversion of alpha-D-galactose to galactose 1-phosphate. Can also induce the transcription of the gal genes in response to the organism being challenged with galactose as the sole source of carbon.</text>
</comment>
<dbReference type="InterPro" id="IPR036554">
    <property type="entry name" value="GHMP_kinase_C_sf"/>
</dbReference>
<dbReference type="InterPro" id="IPR019539">
    <property type="entry name" value="GalKase_N"/>
</dbReference>
<dbReference type="InterPro" id="IPR013750">
    <property type="entry name" value="GHMP_kinase_C_dom"/>
</dbReference>
<dbReference type="OrthoDB" id="187738at2759"/>
<evidence type="ECO:0000259" key="14">
    <source>
        <dbReference type="Pfam" id="PF00288"/>
    </source>
</evidence>
<dbReference type="UniPathway" id="UPA00214"/>
<dbReference type="InterPro" id="IPR020568">
    <property type="entry name" value="Ribosomal_Su5_D2-typ_SF"/>
</dbReference>
<dbReference type="InterPro" id="IPR006204">
    <property type="entry name" value="GHMP_kinase_N_dom"/>
</dbReference>
<evidence type="ECO:0000256" key="9">
    <source>
        <dbReference type="ARBA" id="ARBA00023144"/>
    </source>
</evidence>
<dbReference type="InterPro" id="IPR006203">
    <property type="entry name" value="GHMP_knse_ATP-bd_CS"/>
</dbReference>
<dbReference type="InterPro" id="IPR006206">
    <property type="entry name" value="Mevalonate/galactokinase"/>
</dbReference>
<dbReference type="InterPro" id="IPR000705">
    <property type="entry name" value="Galactokinase"/>
</dbReference>
<dbReference type="PIRSF" id="PIRSF000530">
    <property type="entry name" value="Galactokinase"/>
    <property type="match status" value="1"/>
</dbReference>
<evidence type="ECO:0000256" key="5">
    <source>
        <dbReference type="ARBA" id="ARBA00022679"/>
    </source>
</evidence>
<dbReference type="SUPFAM" id="SSF54211">
    <property type="entry name" value="Ribosomal protein S5 domain 2-like"/>
    <property type="match status" value="1"/>
</dbReference>
<gene>
    <name evidence="17" type="ORF">METBISCDRAFT_27006</name>
</gene>